<sequence>MDALAPSKFEGRAAYVANLRQALLQACAANARDLYCFDENLVDWPWSDADVLAALTTWAKPHRRLHLLAAEYEDLRQRHPRFVRWRGNWGHCVQALAYTPEAFAAAGSCGGVQSFFTCVGTAQALSLSLFDKRLWRSSISTEAEDSLQKSQWFDALAQRSSESFAVTTLGL</sequence>
<dbReference type="EMBL" id="JAQQXT010000003">
    <property type="protein sequence ID" value="MDC8771368.1"/>
    <property type="molecule type" value="Genomic_DNA"/>
</dbReference>
<reference evidence="1 2" key="1">
    <citation type="submission" date="2022-10" db="EMBL/GenBank/DDBJ databases">
        <title>Paucibacter sp. hw1 Genome sequencing.</title>
        <authorList>
            <person name="Park S."/>
        </authorList>
    </citation>
    <scope>NUCLEOTIDE SEQUENCE [LARGE SCALE GENOMIC DNA]</scope>
    <source>
        <strain evidence="2">hw1</strain>
    </source>
</reference>
<comment type="caution">
    <text evidence="1">The sequence shown here is derived from an EMBL/GenBank/DDBJ whole genome shotgun (WGS) entry which is preliminary data.</text>
</comment>
<evidence type="ECO:0000313" key="1">
    <source>
        <dbReference type="EMBL" id="MDC8771368.1"/>
    </source>
</evidence>
<dbReference type="Proteomes" id="UP001221189">
    <property type="component" value="Unassembled WGS sequence"/>
</dbReference>
<keyword evidence="2" id="KW-1185">Reference proteome</keyword>
<dbReference type="RefSeq" id="WP_273599667.1">
    <property type="nucleotide sequence ID" value="NZ_JAQQXT010000003.1"/>
</dbReference>
<gene>
    <name evidence="1" type="ORF">PRZ03_07270</name>
</gene>
<organism evidence="1 2">
    <name type="scientific">Roseateles albus</name>
    <dbReference type="NCBI Taxonomy" id="2987525"/>
    <lineage>
        <taxon>Bacteria</taxon>
        <taxon>Pseudomonadati</taxon>
        <taxon>Pseudomonadota</taxon>
        <taxon>Betaproteobacteria</taxon>
        <taxon>Burkholderiales</taxon>
        <taxon>Sphaerotilaceae</taxon>
        <taxon>Roseateles</taxon>
    </lineage>
</organism>
<proteinExistence type="predicted"/>
<name>A0ABT5KBV9_9BURK</name>
<accession>A0ABT5KBV9</accession>
<protein>
    <submittedName>
        <fullName evidence="1">Uncharacterized protein</fullName>
    </submittedName>
</protein>
<evidence type="ECO:0000313" key="2">
    <source>
        <dbReference type="Proteomes" id="UP001221189"/>
    </source>
</evidence>